<evidence type="ECO:0000256" key="6">
    <source>
        <dbReference type="ARBA" id="ARBA00022617"/>
    </source>
</evidence>
<protein>
    <recommendedName>
        <fullName evidence="5">unspecific monooxygenase</fullName>
        <ecNumber evidence="5">1.14.14.1</ecNumber>
    </recommendedName>
</protein>
<dbReference type="InterPro" id="IPR002401">
    <property type="entry name" value="Cyt_P450_E_grp-I"/>
</dbReference>
<evidence type="ECO:0000256" key="10">
    <source>
        <dbReference type="ARBA" id="ARBA00023002"/>
    </source>
</evidence>
<dbReference type="GO" id="GO:0020037">
    <property type="term" value="F:heme binding"/>
    <property type="evidence" value="ECO:0007669"/>
    <property type="project" value="InterPro"/>
</dbReference>
<dbReference type="PRINTS" id="PR00385">
    <property type="entry name" value="P450"/>
</dbReference>
<evidence type="ECO:0000256" key="9">
    <source>
        <dbReference type="ARBA" id="ARBA00022848"/>
    </source>
</evidence>
<dbReference type="PANTHER" id="PTHR24292">
    <property type="entry name" value="CYTOCHROME P450"/>
    <property type="match status" value="1"/>
</dbReference>
<dbReference type="GO" id="GO:0005789">
    <property type="term" value="C:endoplasmic reticulum membrane"/>
    <property type="evidence" value="ECO:0007669"/>
    <property type="project" value="UniProtKB-SubCell"/>
</dbReference>
<dbReference type="Gene3D" id="1.10.630.10">
    <property type="entry name" value="Cytochrome P450"/>
    <property type="match status" value="1"/>
</dbReference>
<proteinExistence type="inferred from homology"/>
<keyword evidence="12" id="KW-0503">Monooxygenase</keyword>
<evidence type="ECO:0000256" key="13">
    <source>
        <dbReference type="ARBA" id="ARBA00023136"/>
    </source>
</evidence>
<feature type="binding site" description="axial binding residue" evidence="15">
    <location>
        <position position="395"/>
    </location>
    <ligand>
        <name>heme</name>
        <dbReference type="ChEBI" id="CHEBI:30413"/>
    </ligand>
    <ligandPart>
        <name>Fe</name>
        <dbReference type="ChEBI" id="CHEBI:18248"/>
    </ligandPart>
</feature>
<dbReference type="Proteomes" id="UP001497472">
    <property type="component" value="Unassembled WGS sequence"/>
</dbReference>
<dbReference type="EMBL" id="CAVLEF010000009">
    <property type="protein sequence ID" value="CAK1547097.1"/>
    <property type="molecule type" value="Genomic_DNA"/>
</dbReference>
<evidence type="ECO:0000256" key="5">
    <source>
        <dbReference type="ARBA" id="ARBA00012109"/>
    </source>
</evidence>
<dbReference type="InterPro" id="IPR050476">
    <property type="entry name" value="Insect_CytP450_Detox"/>
</dbReference>
<dbReference type="AlphaFoldDB" id="A0AAV1JDR4"/>
<evidence type="ECO:0000313" key="17">
    <source>
        <dbReference type="Proteomes" id="UP001497472"/>
    </source>
</evidence>
<keyword evidence="8" id="KW-0256">Endoplasmic reticulum</keyword>
<keyword evidence="10" id="KW-0560">Oxidoreductase</keyword>
<dbReference type="PANTHER" id="PTHR24292:SF104">
    <property type="entry name" value="CYTOCHROME P450 308A1-RELATED"/>
    <property type="match status" value="1"/>
</dbReference>
<comment type="similarity">
    <text evidence="4">Belongs to the cytochrome P450 family.</text>
</comment>
<reference evidence="16 17" key="1">
    <citation type="submission" date="2023-11" db="EMBL/GenBank/DDBJ databases">
        <authorList>
            <person name="Okamura Y."/>
        </authorList>
    </citation>
    <scope>NUCLEOTIDE SEQUENCE [LARGE SCALE GENOMIC DNA]</scope>
</reference>
<evidence type="ECO:0000256" key="1">
    <source>
        <dbReference type="ARBA" id="ARBA00001971"/>
    </source>
</evidence>
<evidence type="ECO:0000256" key="12">
    <source>
        <dbReference type="ARBA" id="ARBA00023033"/>
    </source>
</evidence>
<evidence type="ECO:0000256" key="8">
    <source>
        <dbReference type="ARBA" id="ARBA00022824"/>
    </source>
</evidence>
<name>A0AAV1JDR4_9NEOP</name>
<dbReference type="GO" id="GO:0016712">
    <property type="term" value="F:oxidoreductase activity, acting on paired donors, with incorporation or reduction of molecular oxygen, reduced flavin or flavoprotein as one donor, and incorporation of one atom of oxygen"/>
    <property type="evidence" value="ECO:0007669"/>
    <property type="project" value="UniProtKB-EC"/>
</dbReference>
<keyword evidence="11 15" id="KW-0408">Iron</keyword>
<dbReference type="CDD" id="cd11056">
    <property type="entry name" value="CYP6-like"/>
    <property type="match status" value="1"/>
</dbReference>
<keyword evidence="9" id="KW-0492">Microsome</keyword>
<evidence type="ECO:0000256" key="15">
    <source>
        <dbReference type="PIRSR" id="PIRSR602401-1"/>
    </source>
</evidence>
<keyword evidence="13" id="KW-0472">Membrane</keyword>
<sequence length="448" mass="51753">MRKSFWDYFYELKQKFPYDCVGIYLGLQPGLVVQSPDLARKVIVDSDSFPDRFTYSGSNGDPIGSLNMFVCKGKMRKHIQQVYSPIFTTVRLKKLTQLMTVNGKDLTDKIQRDFVDDKKRVNLKELMIMYVSDTLAFSVFGIRLSVLKGEDSPLWQITKHITKCNFMRGFEISSIFFIPSLAKILRMKFFSGPATDFLEKVFWSVVKIRQETGEINDSDLVDYFHKLIDKFTANGYEDNTSKNLMLAQIGAFIMAASETSTVALTYCLFELAYHQEEQEILYNEIEEALRKSGKDILEYNEFLELKYLTAVINETLRKSVPMQHLDRVAIKDYQLTDKITVEKGTPVFINVAALHHDERYFPEPNEWRPERFLTSSEYDNLHYSFLPFGDGHRACTGKRYGMLQLKIALSQIIHKFKIEPVMPYNLKSDPYSVALAPIDGASVKFVPR</sequence>
<evidence type="ECO:0000256" key="11">
    <source>
        <dbReference type="ARBA" id="ARBA00023004"/>
    </source>
</evidence>
<dbReference type="InterPro" id="IPR001128">
    <property type="entry name" value="Cyt_P450"/>
</dbReference>
<evidence type="ECO:0000256" key="2">
    <source>
        <dbReference type="ARBA" id="ARBA00004174"/>
    </source>
</evidence>
<evidence type="ECO:0000313" key="16">
    <source>
        <dbReference type="EMBL" id="CAK1547097.1"/>
    </source>
</evidence>
<evidence type="ECO:0000256" key="7">
    <source>
        <dbReference type="ARBA" id="ARBA00022723"/>
    </source>
</evidence>
<dbReference type="InterPro" id="IPR036396">
    <property type="entry name" value="Cyt_P450_sf"/>
</dbReference>
<keyword evidence="7 15" id="KW-0479">Metal-binding</keyword>
<evidence type="ECO:0000256" key="4">
    <source>
        <dbReference type="ARBA" id="ARBA00010617"/>
    </source>
</evidence>
<comment type="subcellular location">
    <subcellularLocation>
        <location evidence="3">Endoplasmic reticulum membrane</location>
        <topology evidence="3">Peripheral membrane protein</topology>
    </subcellularLocation>
    <subcellularLocation>
        <location evidence="2">Microsome membrane</location>
        <topology evidence="2">Peripheral membrane protein</topology>
    </subcellularLocation>
</comment>
<accession>A0AAV1JDR4</accession>
<comment type="cofactor">
    <cofactor evidence="1 15">
        <name>heme</name>
        <dbReference type="ChEBI" id="CHEBI:30413"/>
    </cofactor>
</comment>
<dbReference type="GO" id="GO:0005506">
    <property type="term" value="F:iron ion binding"/>
    <property type="evidence" value="ECO:0007669"/>
    <property type="project" value="InterPro"/>
</dbReference>
<dbReference type="PRINTS" id="PR00463">
    <property type="entry name" value="EP450I"/>
</dbReference>
<dbReference type="Pfam" id="PF00067">
    <property type="entry name" value="p450"/>
    <property type="match status" value="1"/>
</dbReference>
<organism evidence="16 17">
    <name type="scientific">Leptosia nina</name>
    <dbReference type="NCBI Taxonomy" id="320188"/>
    <lineage>
        <taxon>Eukaryota</taxon>
        <taxon>Metazoa</taxon>
        <taxon>Ecdysozoa</taxon>
        <taxon>Arthropoda</taxon>
        <taxon>Hexapoda</taxon>
        <taxon>Insecta</taxon>
        <taxon>Pterygota</taxon>
        <taxon>Neoptera</taxon>
        <taxon>Endopterygota</taxon>
        <taxon>Lepidoptera</taxon>
        <taxon>Glossata</taxon>
        <taxon>Ditrysia</taxon>
        <taxon>Papilionoidea</taxon>
        <taxon>Pieridae</taxon>
        <taxon>Pierinae</taxon>
        <taxon>Leptosia</taxon>
    </lineage>
</organism>
<keyword evidence="17" id="KW-1185">Reference proteome</keyword>
<comment type="caution">
    <text evidence="16">The sequence shown here is derived from an EMBL/GenBank/DDBJ whole genome shotgun (WGS) entry which is preliminary data.</text>
</comment>
<keyword evidence="6 15" id="KW-0349">Heme</keyword>
<dbReference type="EC" id="1.14.14.1" evidence="5"/>
<evidence type="ECO:0000256" key="3">
    <source>
        <dbReference type="ARBA" id="ARBA00004406"/>
    </source>
</evidence>
<gene>
    <name evidence="16" type="ORF">LNINA_LOCUS6594</name>
</gene>
<dbReference type="SUPFAM" id="SSF48264">
    <property type="entry name" value="Cytochrome P450"/>
    <property type="match status" value="1"/>
</dbReference>
<comment type="catalytic activity">
    <reaction evidence="14">
        <text>an organic molecule + reduced [NADPH--hemoprotein reductase] + O2 = an alcohol + oxidized [NADPH--hemoprotein reductase] + H2O + H(+)</text>
        <dbReference type="Rhea" id="RHEA:17149"/>
        <dbReference type="Rhea" id="RHEA-COMP:11964"/>
        <dbReference type="Rhea" id="RHEA-COMP:11965"/>
        <dbReference type="ChEBI" id="CHEBI:15377"/>
        <dbReference type="ChEBI" id="CHEBI:15378"/>
        <dbReference type="ChEBI" id="CHEBI:15379"/>
        <dbReference type="ChEBI" id="CHEBI:30879"/>
        <dbReference type="ChEBI" id="CHEBI:57618"/>
        <dbReference type="ChEBI" id="CHEBI:58210"/>
        <dbReference type="ChEBI" id="CHEBI:142491"/>
        <dbReference type="EC" id="1.14.14.1"/>
    </reaction>
</comment>
<evidence type="ECO:0000256" key="14">
    <source>
        <dbReference type="ARBA" id="ARBA00047827"/>
    </source>
</evidence>